<feature type="compositionally biased region" description="Basic residues" evidence="6">
    <location>
        <begin position="328"/>
        <end position="348"/>
    </location>
</feature>
<sequence length="348" mass="40035">MASDLENKIIRQVEFYFGDSNIVKDKFLLEEIRKNNEGWVPMETLLKFKRLASMSDDPSVVAGALRKSEAGLIEVSEDATKIRRLKPIPEINDELKREIALRTVYCKGFNKSATLDELLEFLKKFEGVESVKMRYYGSKEEPHFKGTALVEFKRREEAEAFLKQENVKYEDVSLFRQWYDDWSAEKGKSFSQKEAMKKEKYDRKEKEKENLIKELTEATEHGSIIHIADLDKSVAWNNIKDKFKTLVDPTEIKFVDTIDKDGKVAAYVRLTNAEKAKEVKEKIGDIIKIDGFDGKVSILEGNAEKEYLETAIEKRVNAKSGKGDKPGGKRSFRGGRQRGGRPFKRQKV</sequence>
<dbReference type="GO" id="GO:0008033">
    <property type="term" value="P:tRNA processing"/>
    <property type="evidence" value="ECO:0007669"/>
    <property type="project" value="TreeGrafter"/>
</dbReference>
<evidence type="ECO:0000256" key="6">
    <source>
        <dbReference type="SAM" id="MobiDB-lite"/>
    </source>
</evidence>
<dbReference type="Gene3D" id="1.10.10.10">
    <property type="entry name" value="Winged helix-like DNA-binding domain superfamily/Winged helix DNA-binding domain"/>
    <property type="match status" value="1"/>
</dbReference>
<gene>
    <name evidence="10" type="ORF">QYM36_010805</name>
</gene>
<dbReference type="SUPFAM" id="SSF54928">
    <property type="entry name" value="RNA-binding domain, RBD"/>
    <property type="match status" value="1"/>
</dbReference>
<dbReference type="InterPro" id="IPR035979">
    <property type="entry name" value="RBD_domain_sf"/>
</dbReference>
<evidence type="ECO:0000256" key="5">
    <source>
        <dbReference type="SAM" id="Coils"/>
    </source>
</evidence>
<protein>
    <submittedName>
        <fullName evidence="10">Uncharacterized protein</fullName>
    </submittedName>
</protein>
<dbReference type="GO" id="GO:0003729">
    <property type="term" value="F:mRNA binding"/>
    <property type="evidence" value="ECO:0007669"/>
    <property type="project" value="TreeGrafter"/>
</dbReference>
<dbReference type="InterPro" id="IPR002344">
    <property type="entry name" value="Lupus_La"/>
</dbReference>
<dbReference type="Proteomes" id="UP001187531">
    <property type="component" value="Unassembled WGS sequence"/>
</dbReference>
<evidence type="ECO:0000313" key="10">
    <source>
        <dbReference type="EMBL" id="KAK2716368.1"/>
    </source>
</evidence>
<dbReference type="InterPro" id="IPR036390">
    <property type="entry name" value="WH_DNA-bd_sf"/>
</dbReference>
<dbReference type="SMART" id="SM00715">
    <property type="entry name" value="LA"/>
    <property type="match status" value="1"/>
</dbReference>
<reference evidence="10" key="1">
    <citation type="submission" date="2023-07" db="EMBL/GenBank/DDBJ databases">
        <title>Chromosome-level genome assembly of Artemia franciscana.</title>
        <authorList>
            <person name="Jo E."/>
        </authorList>
    </citation>
    <scope>NUCLEOTIDE SEQUENCE</scope>
    <source>
        <tissue evidence="10">Whole body</tissue>
    </source>
</reference>
<dbReference type="EMBL" id="JAVRJZ010000012">
    <property type="protein sequence ID" value="KAK2716368.1"/>
    <property type="molecule type" value="Genomic_DNA"/>
</dbReference>
<dbReference type="InterPro" id="IPR000504">
    <property type="entry name" value="RRM_dom"/>
</dbReference>
<comment type="subcellular location">
    <subcellularLocation>
        <location evidence="1">Nucleus</location>
    </subcellularLocation>
</comment>
<name>A0AA88L2B1_ARTSF</name>
<evidence type="ECO:0000259" key="7">
    <source>
        <dbReference type="PROSITE" id="PS50102"/>
    </source>
</evidence>
<dbReference type="CDD" id="cd12291">
    <property type="entry name" value="RRM1_La"/>
    <property type="match status" value="1"/>
</dbReference>
<dbReference type="GO" id="GO:0010494">
    <property type="term" value="C:cytoplasmic stress granule"/>
    <property type="evidence" value="ECO:0007669"/>
    <property type="project" value="TreeGrafter"/>
</dbReference>
<evidence type="ECO:0000313" key="11">
    <source>
        <dbReference type="Proteomes" id="UP001187531"/>
    </source>
</evidence>
<evidence type="ECO:0000256" key="4">
    <source>
        <dbReference type="PROSITE-ProRule" id="PRU00332"/>
    </source>
</evidence>
<dbReference type="InterPro" id="IPR012677">
    <property type="entry name" value="Nucleotide-bd_a/b_plait_sf"/>
</dbReference>
<keyword evidence="5" id="KW-0175">Coiled coil</keyword>
<dbReference type="InterPro" id="IPR014886">
    <property type="entry name" value="La_xRRM"/>
</dbReference>
<feature type="domain" description="RRM" evidence="7">
    <location>
        <begin position="102"/>
        <end position="197"/>
    </location>
</feature>
<feature type="domain" description="HTH La-type RNA-binding" evidence="8">
    <location>
        <begin position="1"/>
        <end position="92"/>
    </location>
</feature>
<proteinExistence type="predicted"/>
<feature type="compositionally biased region" description="Basic and acidic residues" evidence="6">
    <location>
        <begin position="316"/>
        <end position="327"/>
    </location>
</feature>
<dbReference type="GO" id="GO:0005634">
    <property type="term" value="C:nucleus"/>
    <property type="evidence" value="ECO:0007669"/>
    <property type="project" value="UniProtKB-SubCell"/>
</dbReference>
<dbReference type="AlphaFoldDB" id="A0AA88L2B1"/>
<dbReference type="Pfam" id="PF00076">
    <property type="entry name" value="RRM_1"/>
    <property type="match status" value="1"/>
</dbReference>
<accession>A0AA88L2B1</accession>
<dbReference type="PROSITE" id="PS50102">
    <property type="entry name" value="RRM"/>
    <property type="match status" value="1"/>
</dbReference>
<keyword evidence="3" id="KW-0539">Nucleus</keyword>
<dbReference type="InterPro" id="IPR036388">
    <property type="entry name" value="WH-like_DNA-bd_sf"/>
</dbReference>
<dbReference type="PROSITE" id="PS51939">
    <property type="entry name" value="XRRM"/>
    <property type="match status" value="1"/>
</dbReference>
<evidence type="ECO:0000259" key="8">
    <source>
        <dbReference type="PROSITE" id="PS50961"/>
    </source>
</evidence>
<dbReference type="Pfam" id="PF08777">
    <property type="entry name" value="RRM_3"/>
    <property type="match status" value="1"/>
</dbReference>
<dbReference type="InterPro" id="IPR045180">
    <property type="entry name" value="La_dom_prot"/>
</dbReference>
<dbReference type="InterPro" id="IPR006630">
    <property type="entry name" value="La_HTH"/>
</dbReference>
<keyword evidence="11" id="KW-1185">Reference proteome</keyword>
<evidence type="ECO:0000256" key="2">
    <source>
        <dbReference type="ARBA" id="ARBA00022884"/>
    </source>
</evidence>
<keyword evidence="2 4" id="KW-0694">RNA-binding</keyword>
<dbReference type="PRINTS" id="PR00302">
    <property type="entry name" value="LUPUSLA"/>
</dbReference>
<dbReference type="SUPFAM" id="SSF46785">
    <property type="entry name" value="Winged helix' DNA-binding domain"/>
    <property type="match status" value="1"/>
</dbReference>
<evidence type="ECO:0000256" key="1">
    <source>
        <dbReference type="ARBA" id="ARBA00004123"/>
    </source>
</evidence>
<dbReference type="SMART" id="SM00360">
    <property type="entry name" value="RRM"/>
    <property type="match status" value="2"/>
</dbReference>
<dbReference type="PROSITE" id="PS50961">
    <property type="entry name" value="HTH_LA"/>
    <property type="match status" value="1"/>
</dbReference>
<dbReference type="GO" id="GO:0045727">
    <property type="term" value="P:positive regulation of translation"/>
    <property type="evidence" value="ECO:0007669"/>
    <property type="project" value="TreeGrafter"/>
</dbReference>
<dbReference type="CDD" id="cd08028">
    <property type="entry name" value="LARP_3"/>
    <property type="match status" value="1"/>
</dbReference>
<feature type="domain" description="XRRM" evidence="9">
    <location>
        <begin position="218"/>
        <end position="341"/>
    </location>
</feature>
<evidence type="ECO:0000259" key="9">
    <source>
        <dbReference type="PROSITE" id="PS51939"/>
    </source>
</evidence>
<dbReference type="PANTHER" id="PTHR22792">
    <property type="entry name" value="LUPUS LA PROTEIN-RELATED"/>
    <property type="match status" value="1"/>
</dbReference>
<dbReference type="GO" id="GO:0005829">
    <property type="term" value="C:cytosol"/>
    <property type="evidence" value="ECO:0007669"/>
    <property type="project" value="TreeGrafter"/>
</dbReference>
<dbReference type="PANTHER" id="PTHR22792:SF166">
    <property type="entry name" value="LUPUS LA PROTEIN HOMOLOG"/>
    <property type="match status" value="1"/>
</dbReference>
<feature type="region of interest" description="Disordered" evidence="6">
    <location>
        <begin position="316"/>
        <end position="348"/>
    </location>
</feature>
<feature type="coiled-coil region" evidence="5">
    <location>
        <begin position="194"/>
        <end position="221"/>
    </location>
</feature>
<comment type="caution">
    <text evidence="10">The sequence shown here is derived from an EMBL/GenBank/DDBJ whole genome shotgun (WGS) entry which is preliminary data.</text>
</comment>
<dbReference type="Gene3D" id="3.30.70.330">
    <property type="match status" value="2"/>
</dbReference>
<evidence type="ECO:0000256" key="3">
    <source>
        <dbReference type="ARBA" id="ARBA00023242"/>
    </source>
</evidence>
<dbReference type="GO" id="GO:1990904">
    <property type="term" value="C:ribonucleoprotein complex"/>
    <property type="evidence" value="ECO:0007669"/>
    <property type="project" value="UniProtKB-UniRule"/>
</dbReference>
<dbReference type="Pfam" id="PF05383">
    <property type="entry name" value="La"/>
    <property type="match status" value="1"/>
</dbReference>
<organism evidence="10 11">
    <name type="scientific">Artemia franciscana</name>
    <name type="common">Brine shrimp</name>
    <name type="synonym">Artemia sanfranciscana</name>
    <dbReference type="NCBI Taxonomy" id="6661"/>
    <lineage>
        <taxon>Eukaryota</taxon>
        <taxon>Metazoa</taxon>
        <taxon>Ecdysozoa</taxon>
        <taxon>Arthropoda</taxon>
        <taxon>Crustacea</taxon>
        <taxon>Branchiopoda</taxon>
        <taxon>Anostraca</taxon>
        <taxon>Artemiidae</taxon>
        <taxon>Artemia</taxon>
    </lineage>
</organism>